<protein>
    <recommendedName>
        <fullName evidence="5">myrcene synthase</fullName>
        <ecNumber evidence="5">4.2.3.15</ecNumber>
    </recommendedName>
</protein>
<name>A0A068VP17_COFCA</name>
<evidence type="ECO:0000256" key="4">
    <source>
        <dbReference type="ARBA" id="ARBA00052562"/>
    </source>
</evidence>
<dbReference type="InterPro" id="IPR050148">
    <property type="entry name" value="Terpene_synthase-like"/>
</dbReference>
<evidence type="ECO:0000313" key="8">
    <source>
        <dbReference type="EMBL" id="CDP21453.1"/>
    </source>
</evidence>
<dbReference type="SFLD" id="SFLDG01604">
    <property type="entry name" value="Terpene_Cyclase_Like_1_C_Termi"/>
    <property type="match status" value="1"/>
</dbReference>
<dbReference type="PANTHER" id="PTHR31225:SF9">
    <property type="entry name" value="TERPENE SYNTHASE 10"/>
    <property type="match status" value="1"/>
</dbReference>
<gene>
    <name evidence="8" type="ORF">GSCOC_T00006801001</name>
</gene>
<evidence type="ECO:0000313" key="9">
    <source>
        <dbReference type="Proteomes" id="UP000295252"/>
    </source>
</evidence>
<dbReference type="Pfam" id="PF01397">
    <property type="entry name" value="Terpene_synth"/>
    <property type="match status" value="1"/>
</dbReference>
<comment type="cofactor">
    <cofactor evidence="1">
        <name>Mg(2+)</name>
        <dbReference type="ChEBI" id="CHEBI:18420"/>
    </cofactor>
</comment>
<dbReference type="SUPFAM" id="SSF48239">
    <property type="entry name" value="Terpenoid cyclases/Protein prenyltransferases"/>
    <property type="match status" value="1"/>
</dbReference>
<dbReference type="Gramene" id="CDP21453">
    <property type="protein sequence ID" value="CDP21453"/>
    <property type="gene ID" value="GSCOC_T00006801001"/>
</dbReference>
<evidence type="ECO:0000256" key="1">
    <source>
        <dbReference type="ARBA" id="ARBA00001946"/>
    </source>
</evidence>
<dbReference type="SFLD" id="SFLDS00005">
    <property type="entry name" value="Isoprenoid_Synthase_Type_I"/>
    <property type="match status" value="1"/>
</dbReference>
<dbReference type="PANTHER" id="PTHR31225">
    <property type="entry name" value="OS04G0344100 PROTEIN-RELATED"/>
    <property type="match status" value="1"/>
</dbReference>
<dbReference type="Proteomes" id="UP000295252">
    <property type="component" value="Unassembled WGS sequence"/>
</dbReference>
<evidence type="ECO:0000259" key="6">
    <source>
        <dbReference type="Pfam" id="PF01397"/>
    </source>
</evidence>
<dbReference type="PhylomeDB" id="A0A068VP17"/>
<dbReference type="GO" id="GO:0000287">
    <property type="term" value="F:magnesium ion binding"/>
    <property type="evidence" value="ECO:0007669"/>
    <property type="project" value="InterPro"/>
</dbReference>
<dbReference type="EC" id="4.2.3.15" evidence="5"/>
<dbReference type="SMR" id="A0A068VP17"/>
<dbReference type="FunFam" id="1.10.600.10:FF:000007">
    <property type="entry name" value="Isoprene synthase, chloroplastic"/>
    <property type="match status" value="1"/>
</dbReference>
<dbReference type="OrthoDB" id="1936865at2759"/>
<accession>A0A068VP17</accession>
<dbReference type="InterPro" id="IPR034741">
    <property type="entry name" value="Terpene_cyclase-like_1_C"/>
</dbReference>
<evidence type="ECO:0000259" key="7">
    <source>
        <dbReference type="Pfam" id="PF03936"/>
    </source>
</evidence>
<dbReference type="SUPFAM" id="SSF48576">
    <property type="entry name" value="Terpenoid synthases"/>
    <property type="match status" value="1"/>
</dbReference>
<dbReference type="Gene3D" id="1.10.600.10">
    <property type="entry name" value="Farnesyl Diphosphate Synthase"/>
    <property type="match status" value="1"/>
</dbReference>
<reference evidence="9" key="1">
    <citation type="journal article" date="2014" name="Science">
        <title>The coffee genome provides insight into the convergent evolution of caffeine biosynthesis.</title>
        <authorList>
            <person name="Denoeud F."/>
            <person name="Carretero-Paulet L."/>
            <person name="Dereeper A."/>
            <person name="Droc G."/>
            <person name="Guyot R."/>
            <person name="Pietrella M."/>
            <person name="Zheng C."/>
            <person name="Alberti A."/>
            <person name="Anthony F."/>
            <person name="Aprea G."/>
            <person name="Aury J.M."/>
            <person name="Bento P."/>
            <person name="Bernard M."/>
            <person name="Bocs S."/>
            <person name="Campa C."/>
            <person name="Cenci A."/>
            <person name="Combes M.C."/>
            <person name="Crouzillat D."/>
            <person name="Da Silva C."/>
            <person name="Daddiego L."/>
            <person name="De Bellis F."/>
            <person name="Dussert S."/>
            <person name="Garsmeur O."/>
            <person name="Gayraud T."/>
            <person name="Guignon V."/>
            <person name="Jahn K."/>
            <person name="Jamilloux V."/>
            <person name="Joet T."/>
            <person name="Labadie K."/>
            <person name="Lan T."/>
            <person name="Leclercq J."/>
            <person name="Lepelley M."/>
            <person name="Leroy T."/>
            <person name="Li L.T."/>
            <person name="Librado P."/>
            <person name="Lopez L."/>
            <person name="Munoz A."/>
            <person name="Noel B."/>
            <person name="Pallavicini A."/>
            <person name="Perrotta G."/>
            <person name="Poncet V."/>
            <person name="Pot D."/>
            <person name="Priyono X."/>
            <person name="Rigoreau M."/>
            <person name="Rouard M."/>
            <person name="Rozas J."/>
            <person name="Tranchant-Dubreuil C."/>
            <person name="VanBuren R."/>
            <person name="Zhang Q."/>
            <person name="Andrade A.C."/>
            <person name="Argout X."/>
            <person name="Bertrand B."/>
            <person name="de Kochko A."/>
            <person name="Graziosi G."/>
            <person name="Henry R.J."/>
            <person name="Jayarama X."/>
            <person name="Ming R."/>
            <person name="Nagai C."/>
            <person name="Rounsley S."/>
            <person name="Sankoff D."/>
            <person name="Giuliano G."/>
            <person name="Albert V.A."/>
            <person name="Wincker P."/>
            <person name="Lashermes P."/>
        </authorList>
    </citation>
    <scope>NUCLEOTIDE SEQUENCE [LARGE SCALE GENOMIC DNA]</scope>
    <source>
        <strain evidence="9">cv. DH200-94</strain>
    </source>
</reference>
<keyword evidence="9" id="KW-1185">Reference proteome</keyword>
<dbReference type="GO" id="GO:0050551">
    <property type="term" value="F:myrcene synthase activity"/>
    <property type="evidence" value="ECO:0007669"/>
    <property type="project" value="UniProtKB-EC"/>
</dbReference>
<feature type="domain" description="Terpene synthase metal-binding" evidence="7">
    <location>
        <begin position="312"/>
        <end position="549"/>
    </location>
</feature>
<dbReference type="GO" id="GO:0016102">
    <property type="term" value="P:diterpenoid biosynthetic process"/>
    <property type="evidence" value="ECO:0007669"/>
    <property type="project" value="InterPro"/>
</dbReference>
<dbReference type="InterPro" id="IPR008930">
    <property type="entry name" value="Terpenoid_cyclase/PrenylTrfase"/>
</dbReference>
<dbReference type="FunCoup" id="A0A068VP17">
    <property type="interactions" value="221"/>
</dbReference>
<evidence type="ECO:0000256" key="3">
    <source>
        <dbReference type="ARBA" id="ARBA00022842"/>
    </source>
</evidence>
<evidence type="ECO:0000256" key="5">
    <source>
        <dbReference type="ARBA" id="ARBA00066673"/>
    </source>
</evidence>
<comment type="catalytic activity">
    <reaction evidence="4">
        <text>(2E)-geranyl diphosphate = beta-myrcene + diphosphate</text>
        <dbReference type="Rhea" id="RHEA:16965"/>
        <dbReference type="ChEBI" id="CHEBI:17221"/>
        <dbReference type="ChEBI" id="CHEBI:33019"/>
        <dbReference type="ChEBI" id="CHEBI:58057"/>
        <dbReference type="EC" id="4.2.3.15"/>
    </reaction>
    <physiologicalReaction direction="left-to-right" evidence="4">
        <dbReference type="Rhea" id="RHEA:16966"/>
    </physiologicalReaction>
</comment>
<dbReference type="InterPro" id="IPR001906">
    <property type="entry name" value="Terpene_synth_N"/>
</dbReference>
<dbReference type="InterPro" id="IPR008949">
    <property type="entry name" value="Isoprenoid_synthase_dom_sf"/>
</dbReference>
<dbReference type="SFLD" id="SFLDG01019">
    <property type="entry name" value="Terpene_Cyclase_Like_1_C_Termi"/>
    <property type="match status" value="1"/>
</dbReference>
<dbReference type="FunFam" id="1.50.10.130:FF:000001">
    <property type="entry name" value="Isoprene synthase, chloroplastic"/>
    <property type="match status" value="1"/>
</dbReference>
<proteinExistence type="predicted"/>
<dbReference type="CDD" id="cd00684">
    <property type="entry name" value="Terpene_cyclase_plant_C1"/>
    <property type="match status" value="1"/>
</dbReference>
<dbReference type="OMA" id="FWTVGQI"/>
<dbReference type="InterPro" id="IPR044814">
    <property type="entry name" value="Terpene_cyclase_plant_C1"/>
</dbReference>
<dbReference type="InterPro" id="IPR005630">
    <property type="entry name" value="Terpene_synthase_metal-bd"/>
</dbReference>
<sequence>MAIINWPVPTNSSTRLWEVNKHNHLSSCLPSGRATFTTFRAAAMRNATMAAANVREQSGQKQQLINRRSGNYEAPLWEFDYIQSLKNEYAGDIYVSRANELKEQVKMMLDEGDMKLLDCMELVDGLERLGLAYHFEGRINRLLSSAYKAIHEGNHKRNKEDLYAAALEFRIFRQNGFNVPQDTFNDFITEDGEFDESLSEDIMGMLSLYEASFLSLEGEATLDLAREFTTKHLNNYLGKENTDQNLRILVYRALELPLRWRAPRIEARWYIDAYERSPNMNPTLLELAKIDFNIVQAIHQQDLKHVSWWWNNIRIAEKLTFIRDRIVENFFWTIGAVFEPQYGSCRRMLAKVFVLITMIDDIYDVYGTLDELELFTDAVDRWDVKAIDQLPDYMRVGYLGFFNSINEMAYDALKEQGVHIVEYLRKVWADLCKAYLREAKWYYAGYTPTVEEYLENAWVSISVPVMLMHVYAGVTNPMNKEAMDVLDTHDIVRWSSYLLRLADDLGTSPGEMKRGDVPKLVQCYMKEAGCSEEESREHVWFLLRETWKKMNKDSEWAESPFSKTFVTAAKNFGRVALVMYQYGDGHGLNSNPEAKDRILASLFSPLPPA</sequence>
<dbReference type="STRING" id="49390.A0A068VP17"/>
<keyword evidence="2" id="KW-0479">Metal-binding</keyword>
<feature type="domain" description="Terpene synthase N-terminal" evidence="6">
    <location>
        <begin position="77"/>
        <end position="254"/>
    </location>
</feature>
<dbReference type="InterPro" id="IPR036965">
    <property type="entry name" value="Terpene_synth_N_sf"/>
</dbReference>
<dbReference type="EMBL" id="HG743286">
    <property type="protein sequence ID" value="CDP21453.1"/>
    <property type="molecule type" value="Genomic_DNA"/>
</dbReference>
<dbReference type="Gene3D" id="1.50.10.130">
    <property type="entry name" value="Terpene synthase, N-terminal domain"/>
    <property type="match status" value="1"/>
</dbReference>
<evidence type="ECO:0000256" key="2">
    <source>
        <dbReference type="ARBA" id="ARBA00022723"/>
    </source>
</evidence>
<dbReference type="Pfam" id="PF03936">
    <property type="entry name" value="Terpene_synth_C"/>
    <property type="match status" value="1"/>
</dbReference>
<keyword evidence="3" id="KW-0460">Magnesium</keyword>
<dbReference type="InParanoid" id="A0A068VP17"/>
<organism evidence="8 9">
    <name type="scientific">Coffea canephora</name>
    <name type="common">Robusta coffee</name>
    <dbReference type="NCBI Taxonomy" id="49390"/>
    <lineage>
        <taxon>Eukaryota</taxon>
        <taxon>Viridiplantae</taxon>
        <taxon>Streptophyta</taxon>
        <taxon>Embryophyta</taxon>
        <taxon>Tracheophyta</taxon>
        <taxon>Spermatophyta</taxon>
        <taxon>Magnoliopsida</taxon>
        <taxon>eudicotyledons</taxon>
        <taxon>Gunneridae</taxon>
        <taxon>Pentapetalae</taxon>
        <taxon>asterids</taxon>
        <taxon>lamiids</taxon>
        <taxon>Gentianales</taxon>
        <taxon>Rubiaceae</taxon>
        <taxon>Ixoroideae</taxon>
        <taxon>Gardenieae complex</taxon>
        <taxon>Bertiereae - Coffeeae clade</taxon>
        <taxon>Coffeeae</taxon>
        <taxon>Coffea</taxon>
    </lineage>
</organism>
<dbReference type="AlphaFoldDB" id="A0A068VP17"/>